<dbReference type="RefSeq" id="XP_056584953.1">
    <property type="nucleotide sequence ID" value="XM_056720818.1"/>
</dbReference>
<reference evidence="1" key="1">
    <citation type="submission" date="2022-12" db="EMBL/GenBank/DDBJ databases">
        <authorList>
            <person name="Petersen C."/>
        </authorList>
    </citation>
    <scope>NUCLEOTIDE SEQUENCE</scope>
    <source>
        <strain evidence="1">IBT 3081</strain>
    </source>
</reference>
<dbReference type="EMBL" id="JAPZBT010000001">
    <property type="protein sequence ID" value="KAJ5385177.1"/>
    <property type="molecule type" value="Genomic_DNA"/>
</dbReference>
<dbReference type="GeneID" id="81460001"/>
<proteinExistence type="predicted"/>
<reference evidence="1" key="2">
    <citation type="journal article" date="2023" name="IMA Fungus">
        <title>Comparative genomic study of the Penicillium genus elucidates a diverse pangenome and 15 lateral gene transfer events.</title>
        <authorList>
            <person name="Petersen C."/>
            <person name="Sorensen T."/>
            <person name="Nielsen M.R."/>
            <person name="Sondergaard T.E."/>
            <person name="Sorensen J.L."/>
            <person name="Fitzpatrick D.A."/>
            <person name="Frisvad J.C."/>
            <person name="Nielsen K.L."/>
        </authorList>
    </citation>
    <scope>NUCLEOTIDE SEQUENCE</scope>
    <source>
        <strain evidence="1">IBT 3081</strain>
    </source>
</reference>
<name>A0A9W9SVK6_9EURO</name>
<evidence type="ECO:0000313" key="1">
    <source>
        <dbReference type="EMBL" id="KAJ5385177.1"/>
    </source>
</evidence>
<sequence length="138" mass="15597">MGQDSVFIVPAEYLDDLEEYEDENRVGPQLLEDPDNHEAHWITVIIPEEMEDNHSDEDIMLHMLHNVRNQRAIVSASAMHNLGLICISVPVPVSTASTTTILAYAEADLCKWLELIRGGIVTLDREVIFGRQSWAVEQ</sequence>
<gene>
    <name evidence="1" type="ORF">N7517_003088</name>
</gene>
<dbReference type="OrthoDB" id="4340892at2759"/>
<accession>A0A9W9SVK6</accession>
<organism evidence="1 2">
    <name type="scientific">Penicillium concentricum</name>
    <dbReference type="NCBI Taxonomy" id="293559"/>
    <lineage>
        <taxon>Eukaryota</taxon>
        <taxon>Fungi</taxon>
        <taxon>Dikarya</taxon>
        <taxon>Ascomycota</taxon>
        <taxon>Pezizomycotina</taxon>
        <taxon>Eurotiomycetes</taxon>
        <taxon>Eurotiomycetidae</taxon>
        <taxon>Eurotiales</taxon>
        <taxon>Aspergillaceae</taxon>
        <taxon>Penicillium</taxon>
    </lineage>
</organism>
<dbReference type="Proteomes" id="UP001147752">
    <property type="component" value="Unassembled WGS sequence"/>
</dbReference>
<comment type="caution">
    <text evidence="1">The sequence shown here is derived from an EMBL/GenBank/DDBJ whole genome shotgun (WGS) entry which is preliminary data.</text>
</comment>
<protein>
    <submittedName>
        <fullName evidence="1">Uncharacterized protein</fullName>
    </submittedName>
</protein>
<keyword evidence="2" id="KW-1185">Reference proteome</keyword>
<evidence type="ECO:0000313" key="2">
    <source>
        <dbReference type="Proteomes" id="UP001147752"/>
    </source>
</evidence>
<dbReference type="AlphaFoldDB" id="A0A9W9SVK6"/>